<feature type="compositionally biased region" description="Polar residues" evidence="1">
    <location>
        <begin position="624"/>
        <end position="634"/>
    </location>
</feature>
<evidence type="ECO:0000313" key="3">
    <source>
        <dbReference type="Proteomes" id="UP001610444"/>
    </source>
</evidence>
<dbReference type="RefSeq" id="XP_070891841.1">
    <property type="nucleotide sequence ID" value="XM_071047529.1"/>
</dbReference>
<dbReference type="InterPro" id="IPR021842">
    <property type="entry name" value="DUF3435"/>
</dbReference>
<keyword evidence="3" id="KW-1185">Reference proteome</keyword>
<sequence>MAILPLSNSNRKYAPGPEHYRRHRQQLLENGVRRQHAKSTQNNIQGIKKKWIRHCEFLGKNRLTYLVEAKKEDVMIFLKWLLDNYSIKKFSSLHENWRLWCQLYRKAVGRSLHAKCYQAINDYMRGALVPQYKLDLTTEEKPVMNVDDLYIVLKYHWVQSTTPYPDGRQIIQLAFLMLVSAYTASRPGALVYVDRNERTNVSHFYGQINSDEVVEEQQIDWDSLTEDLKTLCWGQITLVLLPNPRGLRDYLAMEVDLRHTKGHQNNPKRKIFLMSEVKEPVFDIILLVLALAFIDDAFEPEFIQSVEDLFTTRVLEPRRSLILKFKKEKLNVPVCRQPISTISDMGTDDMKPLLYHTYLSYLRVLSLCVGKPKAMKPYEFRRCAAEAIDGVVSPALLQQVMGHMYASTIQKYMNPRVQTHVQAAVLGIPSEDAIMSALSHQSRYIDPRAPAHWHDLSPEERGSISKHPDIVHLKEIRDKLSTDVKELYGSMKRAEGTDLGNLKRKADDDLRCAKAKLKKMTFNTARDNFFDTIDTKEINKQLNPSYVPDGADMYRATRAVVHNLAERRQVAELMAAQTDDFTEEQALQHRTSLLRALINLGRAKNIPSERQATNDRGTDEKDSNASTSEGLNSVQEDHSSSPEPRGGPVVLTNKHCLFCVFSPRHQCCFATPRKAREHFEKHLRALGRNGPIKCPDEFCQLVLQGENKLKLHAQSVHKVLYFTVEQRIRAGF</sequence>
<comment type="caution">
    <text evidence="2">The sequence shown here is derived from an EMBL/GenBank/DDBJ whole genome shotgun (WGS) entry which is preliminary data.</text>
</comment>
<dbReference type="PANTHER" id="PTHR37535">
    <property type="entry name" value="FLUG DOMAIN PROTEIN"/>
    <property type="match status" value="1"/>
</dbReference>
<evidence type="ECO:0000256" key="1">
    <source>
        <dbReference type="SAM" id="MobiDB-lite"/>
    </source>
</evidence>
<dbReference type="PANTHER" id="PTHR37535:SF2">
    <property type="entry name" value="FINGER DOMAIN PROTEIN, PUTATIVE (AFU_ORTHOLOGUE AFUA_6G09300)-RELATED"/>
    <property type="match status" value="1"/>
</dbReference>
<gene>
    <name evidence="2" type="ORF">BJX68DRAFT_273713</name>
</gene>
<name>A0ABR4J6W5_9EURO</name>
<evidence type="ECO:0000313" key="2">
    <source>
        <dbReference type="EMBL" id="KAL2835763.1"/>
    </source>
</evidence>
<feature type="compositionally biased region" description="Basic and acidic residues" evidence="1">
    <location>
        <begin position="612"/>
        <end position="623"/>
    </location>
</feature>
<organism evidence="2 3">
    <name type="scientific">Aspergillus pseudodeflectus</name>
    <dbReference type="NCBI Taxonomy" id="176178"/>
    <lineage>
        <taxon>Eukaryota</taxon>
        <taxon>Fungi</taxon>
        <taxon>Dikarya</taxon>
        <taxon>Ascomycota</taxon>
        <taxon>Pezizomycotina</taxon>
        <taxon>Eurotiomycetes</taxon>
        <taxon>Eurotiomycetidae</taxon>
        <taxon>Eurotiales</taxon>
        <taxon>Aspergillaceae</taxon>
        <taxon>Aspergillus</taxon>
        <taxon>Aspergillus subgen. Nidulantes</taxon>
    </lineage>
</organism>
<accession>A0ABR4J6W5</accession>
<reference evidence="2 3" key="1">
    <citation type="submission" date="2024-07" db="EMBL/GenBank/DDBJ databases">
        <title>Section-level genome sequencing and comparative genomics of Aspergillus sections Usti and Cavernicolus.</title>
        <authorList>
            <consortium name="Lawrence Berkeley National Laboratory"/>
            <person name="Nybo J.L."/>
            <person name="Vesth T.C."/>
            <person name="Theobald S."/>
            <person name="Frisvad J.C."/>
            <person name="Larsen T.O."/>
            <person name="Kjaerboelling I."/>
            <person name="Rothschild-Mancinelli K."/>
            <person name="Lyhne E.K."/>
            <person name="Kogle M.E."/>
            <person name="Barry K."/>
            <person name="Clum A."/>
            <person name="Na H."/>
            <person name="Ledsgaard L."/>
            <person name="Lin J."/>
            <person name="Lipzen A."/>
            <person name="Kuo A."/>
            <person name="Riley R."/>
            <person name="Mondo S."/>
            <person name="LaButti K."/>
            <person name="Haridas S."/>
            <person name="Pangalinan J."/>
            <person name="Salamov A.A."/>
            <person name="Simmons B.A."/>
            <person name="Magnuson J.K."/>
            <person name="Chen J."/>
            <person name="Drula E."/>
            <person name="Henrissat B."/>
            <person name="Wiebenga A."/>
            <person name="Lubbers R.J."/>
            <person name="Gomes A.C."/>
            <person name="Macurrencykelacurrency M.R."/>
            <person name="Stajich J."/>
            <person name="Grigoriev I.V."/>
            <person name="Mortensen U.H."/>
            <person name="De vries R.P."/>
            <person name="Baker S.E."/>
            <person name="Andersen M.R."/>
        </authorList>
    </citation>
    <scope>NUCLEOTIDE SEQUENCE [LARGE SCALE GENOMIC DNA]</scope>
    <source>
        <strain evidence="2 3">CBS 756.74</strain>
    </source>
</reference>
<dbReference type="GeneID" id="98162693"/>
<dbReference type="Pfam" id="PF11917">
    <property type="entry name" value="DUF3435"/>
    <property type="match status" value="1"/>
</dbReference>
<evidence type="ECO:0008006" key="4">
    <source>
        <dbReference type="Google" id="ProtNLM"/>
    </source>
</evidence>
<feature type="region of interest" description="Disordered" evidence="1">
    <location>
        <begin position="605"/>
        <end position="646"/>
    </location>
</feature>
<protein>
    <recommendedName>
        <fullName evidence="4">C2H2-type domain-containing protein</fullName>
    </recommendedName>
</protein>
<dbReference type="EMBL" id="JBFXLR010000147">
    <property type="protein sequence ID" value="KAL2835763.1"/>
    <property type="molecule type" value="Genomic_DNA"/>
</dbReference>
<proteinExistence type="predicted"/>
<dbReference type="Proteomes" id="UP001610444">
    <property type="component" value="Unassembled WGS sequence"/>
</dbReference>